<dbReference type="AlphaFoldDB" id="A0A918XMA0"/>
<name>A0A918XMA0_9GAMM</name>
<gene>
    <name evidence="1" type="ORF">GCM10007053_29030</name>
</gene>
<proteinExistence type="predicted"/>
<protein>
    <submittedName>
        <fullName evidence="1">Uncharacterized protein</fullName>
    </submittedName>
</protein>
<dbReference type="Proteomes" id="UP000644693">
    <property type="component" value="Unassembled WGS sequence"/>
</dbReference>
<evidence type="ECO:0000313" key="1">
    <source>
        <dbReference type="EMBL" id="GHD38430.1"/>
    </source>
</evidence>
<reference evidence="1" key="2">
    <citation type="submission" date="2020-09" db="EMBL/GenBank/DDBJ databases">
        <authorList>
            <person name="Sun Q."/>
            <person name="Kim S."/>
        </authorList>
    </citation>
    <scope>NUCLEOTIDE SEQUENCE</scope>
    <source>
        <strain evidence="1">KCTC 23430</strain>
    </source>
</reference>
<sequence length="89" mass="9683">MLTQEGEHLPDFYVSAFEATELGHKAPSLATHERGFFLPATQLLKRTTNGQRATGSKTGNGHSETAAQRAAFQGWGWLTHGLLYEQGPA</sequence>
<reference evidence="1" key="1">
    <citation type="journal article" date="2014" name="Int. J. Syst. Evol. Microbiol.">
        <title>Complete genome sequence of Corynebacterium casei LMG S-19264T (=DSM 44701T), isolated from a smear-ripened cheese.</title>
        <authorList>
            <consortium name="US DOE Joint Genome Institute (JGI-PGF)"/>
            <person name="Walter F."/>
            <person name="Albersmeier A."/>
            <person name="Kalinowski J."/>
            <person name="Ruckert C."/>
        </authorList>
    </citation>
    <scope>NUCLEOTIDE SEQUENCE</scope>
    <source>
        <strain evidence="1">KCTC 23430</strain>
    </source>
</reference>
<accession>A0A918XMA0</accession>
<keyword evidence="2" id="KW-1185">Reference proteome</keyword>
<organism evidence="1 2">
    <name type="scientific">Parahalioglobus pacificus</name>
    <dbReference type="NCBI Taxonomy" id="930806"/>
    <lineage>
        <taxon>Bacteria</taxon>
        <taxon>Pseudomonadati</taxon>
        <taxon>Pseudomonadota</taxon>
        <taxon>Gammaproteobacteria</taxon>
        <taxon>Cellvibrionales</taxon>
        <taxon>Halieaceae</taxon>
        <taxon>Parahalioglobus</taxon>
    </lineage>
</organism>
<dbReference type="EMBL" id="BMYM01000003">
    <property type="protein sequence ID" value="GHD38430.1"/>
    <property type="molecule type" value="Genomic_DNA"/>
</dbReference>
<evidence type="ECO:0000313" key="2">
    <source>
        <dbReference type="Proteomes" id="UP000644693"/>
    </source>
</evidence>
<comment type="caution">
    <text evidence="1">The sequence shown here is derived from an EMBL/GenBank/DDBJ whole genome shotgun (WGS) entry which is preliminary data.</text>
</comment>